<dbReference type="InterPro" id="IPR013346">
    <property type="entry name" value="NrdE_NrdA_C"/>
</dbReference>
<dbReference type="NCBIfam" id="TIGR02506">
    <property type="entry name" value="NrdE_NrdA"/>
    <property type="match status" value="1"/>
</dbReference>
<sequence>MACVVLAAAGALLRGPGPELRPALRLRGGTADGAIGGLSGGSGCAAVALAAGGDSGEPDRRSLQEELTARYTGLSAGLDPSIAAAAADLAARVVDGMTATATDAEVDQLAAETAAYLTSHHPDYSKLAARVTVKRIHNHTSDSFADTMEALANYRHPRKGTPAPLVKQEFAELARKLAPRLEGAMRYERDFGYDYFGLRTLVRSYLLGLTPAGTPQERPQHMLMRVALAVHGEDLEGVLAAYDYMSRGLYTHATPTLFNAGCPRGQLCSCFLLTTRDDSVEGIFQTLSDCALISRSAGGIGLSISHVRASGSYIRSTGGKACGLVPMLRVFDATARYVDQGGGKRRGAFAMYLEPWHADVFDFLELKRNHGKEEQRARDLFYALWVPDLFMRRVEAGGNWSLFCPSEATGLVDLHGDEFDQAYEAYEREGRAVRVVPAQQLWFAILESQVETGTPYMLYKDACNKKSNQKNLGTIRGSNLCTEIVQYTSADEVAVCNLASLALPRFVDIAAGGERFDLDALRRVAGFVVRSLDRVITANAYPLPQASASNMRHRPMGLGVQGLADVFAMLGLPFESDEARRLNRDIFEAIYFGALQASCELAAELGEYESYKGSPASMGLLQYDLWGVEPSGRWDWRGLKANITNHGLRNSLLLAPMPTASTAQILGNNECFEPYTSNLYARRTLAGEFLVLNPHLQQELQRLGLWSREIRDRVIAAGGSVQGIPEIPPETREVFRTAWEMKQKTLIDMAAERGAFIDQSQSLNVFLKAPTFAQLSSMHFYAWRAGLKTGLYYLRSQPAADAIKFTVKSQQRANAADSRAGAAGAPAAAGQTGEGTSPEAPEVCRLGPGGPDCEACSG</sequence>
<dbReference type="CDD" id="cd01679">
    <property type="entry name" value="RNR_I"/>
    <property type="match status" value="1"/>
</dbReference>
<dbReference type="GO" id="GO:0005524">
    <property type="term" value="F:ATP binding"/>
    <property type="evidence" value="ECO:0007669"/>
    <property type="project" value="InterPro"/>
</dbReference>
<dbReference type="Pfam" id="PF02867">
    <property type="entry name" value="Ribonuc_red_lgC"/>
    <property type="match status" value="1"/>
</dbReference>
<dbReference type="GO" id="GO:0005971">
    <property type="term" value="C:ribonucleoside-diphosphate reductase complex"/>
    <property type="evidence" value="ECO:0007669"/>
    <property type="project" value="TreeGrafter"/>
</dbReference>
<evidence type="ECO:0000256" key="5">
    <source>
        <dbReference type="RuleBase" id="RU003410"/>
    </source>
</evidence>
<comment type="function">
    <text evidence="5">Provides the precursors necessary for DNA synthesis. Catalyzes the biosynthesis of deoxyribonucleotides from the corresponding ribonucleotides.</text>
</comment>
<evidence type="ECO:0000313" key="8">
    <source>
        <dbReference type="EMBL" id="CAE0532265.1"/>
    </source>
</evidence>
<evidence type="ECO:0000256" key="6">
    <source>
        <dbReference type="SAM" id="MobiDB-lite"/>
    </source>
</evidence>
<dbReference type="UniPathway" id="UPA00326"/>
<evidence type="ECO:0000256" key="2">
    <source>
        <dbReference type="ARBA" id="ARBA00012274"/>
    </source>
</evidence>
<dbReference type="Gene3D" id="3.20.70.20">
    <property type="match status" value="1"/>
</dbReference>
<dbReference type="InterPro" id="IPR008926">
    <property type="entry name" value="RNR_R1-su_N"/>
</dbReference>
<evidence type="ECO:0000256" key="1">
    <source>
        <dbReference type="ARBA" id="ARBA00010406"/>
    </source>
</evidence>
<dbReference type="PRINTS" id="PR01183">
    <property type="entry name" value="RIBORDTASEM1"/>
</dbReference>
<evidence type="ECO:0000256" key="3">
    <source>
        <dbReference type="ARBA" id="ARBA00023002"/>
    </source>
</evidence>
<dbReference type="InterPro" id="IPR013509">
    <property type="entry name" value="RNR_lsu_N"/>
</dbReference>
<keyword evidence="4 5" id="KW-0215">Deoxyribonucleotide synthesis</keyword>
<protein>
    <recommendedName>
        <fullName evidence="2 5">Ribonucleoside-diphosphate reductase</fullName>
        <ecNumber evidence="2 5">1.17.4.1</ecNumber>
    </recommendedName>
</protein>
<dbReference type="SUPFAM" id="SSF48168">
    <property type="entry name" value="R1 subunit of ribonucleotide reductase, N-terminal domain"/>
    <property type="match status" value="1"/>
</dbReference>
<dbReference type="SUPFAM" id="SSF51998">
    <property type="entry name" value="PFL-like glycyl radical enzymes"/>
    <property type="match status" value="1"/>
</dbReference>
<organism evidence="8">
    <name type="scientific">Emiliania huxleyi</name>
    <name type="common">Coccolithophore</name>
    <name type="synonym">Pontosphaera huxleyi</name>
    <dbReference type="NCBI Taxonomy" id="2903"/>
    <lineage>
        <taxon>Eukaryota</taxon>
        <taxon>Haptista</taxon>
        <taxon>Haptophyta</taxon>
        <taxon>Prymnesiophyceae</taxon>
        <taxon>Isochrysidales</taxon>
        <taxon>Noelaerhabdaceae</taxon>
        <taxon>Emiliania</taxon>
    </lineage>
</organism>
<reference evidence="8" key="1">
    <citation type="submission" date="2021-01" db="EMBL/GenBank/DDBJ databases">
        <authorList>
            <person name="Corre E."/>
            <person name="Pelletier E."/>
            <person name="Niang G."/>
            <person name="Scheremetjew M."/>
            <person name="Finn R."/>
            <person name="Kale V."/>
            <person name="Holt S."/>
            <person name="Cochrane G."/>
            <person name="Meng A."/>
            <person name="Brown T."/>
            <person name="Cohen L."/>
        </authorList>
    </citation>
    <scope>NUCLEOTIDE SEQUENCE</scope>
    <source>
        <strain evidence="8">379</strain>
    </source>
</reference>
<accession>A0A7S3RR00</accession>
<comment type="similarity">
    <text evidence="1 5">Belongs to the ribonucleoside diphosphate reductase large chain family.</text>
</comment>
<dbReference type="PANTHER" id="PTHR11573">
    <property type="entry name" value="RIBONUCLEOSIDE-DIPHOSPHATE REDUCTASE LARGE CHAIN"/>
    <property type="match status" value="1"/>
</dbReference>
<feature type="domain" description="Ribonucleotide reductase large subunit" evidence="7">
    <location>
        <begin position="636"/>
        <end position="658"/>
    </location>
</feature>
<feature type="region of interest" description="Disordered" evidence="6">
    <location>
        <begin position="816"/>
        <end position="858"/>
    </location>
</feature>
<dbReference type="EMBL" id="HBIR01009226">
    <property type="protein sequence ID" value="CAE0532265.1"/>
    <property type="molecule type" value="Transcribed_RNA"/>
</dbReference>
<dbReference type="Pfam" id="PF00317">
    <property type="entry name" value="Ribonuc_red_lgN"/>
    <property type="match status" value="1"/>
</dbReference>
<gene>
    <name evidence="8" type="ORF">EHUX00137_LOCUS6396</name>
</gene>
<dbReference type="AlphaFoldDB" id="A0A7S3RR00"/>
<comment type="catalytic activity">
    <reaction evidence="5">
        <text>a 2'-deoxyribonucleoside 5'-diphosphate + [thioredoxin]-disulfide + H2O = a ribonucleoside 5'-diphosphate + [thioredoxin]-dithiol</text>
        <dbReference type="Rhea" id="RHEA:23252"/>
        <dbReference type="Rhea" id="RHEA-COMP:10698"/>
        <dbReference type="Rhea" id="RHEA-COMP:10700"/>
        <dbReference type="ChEBI" id="CHEBI:15377"/>
        <dbReference type="ChEBI" id="CHEBI:29950"/>
        <dbReference type="ChEBI" id="CHEBI:50058"/>
        <dbReference type="ChEBI" id="CHEBI:57930"/>
        <dbReference type="ChEBI" id="CHEBI:73316"/>
        <dbReference type="EC" id="1.17.4.1"/>
    </reaction>
</comment>
<dbReference type="InterPro" id="IPR000788">
    <property type="entry name" value="RNR_lg_C"/>
</dbReference>
<keyword evidence="3 5" id="KW-0560">Oxidoreductase</keyword>
<dbReference type="InterPro" id="IPR039718">
    <property type="entry name" value="Rrm1"/>
</dbReference>
<dbReference type="GO" id="GO:0009263">
    <property type="term" value="P:deoxyribonucleotide biosynthetic process"/>
    <property type="evidence" value="ECO:0007669"/>
    <property type="project" value="UniProtKB-KW"/>
</dbReference>
<evidence type="ECO:0000256" key="4">
    <source>
        <dbReference type="ARBA" id="ARBA00023116"/>
    </source>
</evidence>
<dbReference type="EC" id="1.17.4.1" evidence="2 5"/>
<dbReference type="PROSITE" id="PS00089">
    <property type="entry name" value="RIBORED_LARGE"/>
    <property type="match status" value="1"/>
</dbReference>
<name>A0A7S3RR00_EMIHU</name>
<evidence type="ECO:0000259" key="7">
    <source>
        <dbReference type="PROSITE" id="PS00089"/>
    </source>
</evidence>
<dbReference type="GO" id="GO:0004748">
    <property type="term" value="F:ribonucleoside-diphosphate reductase activity, thioredoxin disulfide as acceptor"/>
    <property type="evidence" value="ECO:0007669"/>
    <property type="project" value="UniProtKB-EC"/>
</dbReference>
<dbReference type="PANTHER" id="PTHR11573:SF6">
    <property type="entry name" value="RIBONUCLEOSIDE-DIPHOSPHATE REDUCTASE LARGE SUBUNIT"/>
    <property type="match status" value="1"/>
</dbReference>
<feature type="compositionally biased region" description="Low complexity" evidence="6">
    <location>
        <begin position="816"/>
        <end position="835"/>
    </location>
</feature>
<proteinExistence type="inferred from homology"/>